<dbReference type="GO" id="GO:0005351">
    <property type="term" value="F:carbohydrate:proton symporter activity"/>
    <property type="evidence" value="ECO:0007669"/>
    <property type="project" value="TreeGrafter"/>
</dbReference>
<dbReference type="InterPro" id="IPR005828">
    <property type="entry name" value="MFS_sugar_transport-like"/>
</dbReference>
<feature type="transmembrane region" description="Helical" evidence="7">
    <location>
        <begin position="159"/>
        <end position="178"/>
    </location>
</feature>
<organism evidence="9 10">
    <name type="scientific">Diaporthe helianthi</name>
    <dbReference type="NCBI Taxonomy" id="158607"/>
    <lineage>
        <taxon>Eukaryota</taxon>
        <taxon>Fungi</taxon>
        <taxon>Dikarya</taxon>
        <taxon>Ascomycota</taxon>
        <taxon>Pezizomycotina</taxon>
        <taxon>Sordariomycetes</taxon>
        <taxon>Sordariomycetidae</taxon>
        <taxon>Diaporthales</taxon>
        <taxon>Diaporthaceae</taxon>
        <taxon>Diaporthe</taxon>
    </lineage>
</organism>
<dbReference type="Proteomes" id="UP000094444">
    <property type="component" value="Unassembled WGS sequence"/>
</dbReference>
<feature type="transmembrane region" description="Helical" evidence="7">
    <location>
        <begin position="281"/>
        <end position="303"/>
    </location>
</feature>
<dbReference type="OrthoDB" id="6133115at2759"/>
<feature type="transmembrane region" description="Helical" evidence="7">
    <location>
        <begin position="101"/>
        <end position="119"/>
    </location>
</feature>
<keyword evidence="6 7" id="KW-0472">Membrane</keyword>
<evidence type="ECO:0000313" key="10">
    <source>
        <dbReference type="Proteomes" id="UP000094444"/>
    </source>
</evidence>
<dbReference type="SUPFAM" id="SSF103473">
    <property type="entry name" value="MFS general substrate transporter"/>
    <property type="match status" value="1"/>
</dbReference>
<keyword evidence="3" id="KW-0813">Transport</keyword>
<proteinExistence type="inferred from homology"/>
<accession>A0A2P5HHL0</accession>
<dbReference type="PROSITE" id="PS50850">
    <property type="entry name" value="MFS"/>
    <property type="match status" value="1"/>
</dbReference>
<dbReference type="InParanoid" id="A0A2P5HHL0"/>
<gene>
    <name evidence="9" type="ORF">DHEL01_v211868</name>
</gene>
<dbReference type="GO" id="GO:0016020">
    <property type="term" value="C:membrane"/>
    <property type="evidence" value="ECO:0007669"/>
    <property type="project" value="UniProtKB-SubCell"/>
</dbReference>
<feature type="transmembrane region" description="Helical" evidence="7">
    <location>
        <begin position="31"/>
        <end position="56"/>
    </location>
</feature>
<dbReference type="AlphaFoldDB" id="A0A2P5HHL0"/>
<reference evidence="9" key="1">
    <citation type="submission" date="2017-09" db="EMBL/GenBank/DDBJ databases">
        <title>Polyketide synthases of a Diaporthe helianthi virulent isolate.</title>
        <authorList>
            <person name="Baroncelli R."/>
        </authorList>
    </citation>
    <scope>NUCLEOTIDE SEQUENCE [LARGE SCALE GENOMIC DNA]</scope>
    <source>
        <strain evidence="9">7/96</strain>
    </source>
</reference>
<comment type="subcellular location">
    <subcellularLocation>
        <location evidence="1">Membrane</location>
        <topology evidence="1">Multi-pass membrane protein</topology>
    </subcellularLocation>
</comment>
<dbReference type="PANTHER" id="PTHR48022">
    <property type="entry name" value="PLASTIDIC GLUCOSE TRANSPORTER 4"/>
    <property type="match status" value="1"/>
</dbReference>
<dbReference type="FunFam" id="1.20.1250.20:FF:000134">
    <property type="entry name" value="MFS sugar transporter protein"/>
    <property type="match status" value="1"/>
</dbReference>
<evidence type="ECO:0000256" key="6">
    <source>
        <dbReference type="ARBA" id="ARBA00023136"/>
    </source>
</evidence>
<dbReference type="InterPro" id="IPR036259">
    <property type="entry name" value="MFS_trans_sf"/>
</dbReference>
<dbReference type="InterPro" id="IPR020846">
    <property type="entry name" value="MFS_dom"/>
</dbReference>
<name>A0A2P5HHL0_DIAHE</name>
<comment type="caution">
    <text evidence="9">The sequence shown here is derived from an EMBL/GenBank/DDBJ whole genome shotgun (WGS) entry which is preliminary data.</text>
</comment>
<dbReference type="PANTHER" id="PTHR48022:SF3">
    <property type="entry name" value="HEXOSE TRANSPORTER PROTEIN (AFU_ORTHOLOGUE AFUA_8G04480)-RELATED"/>
    <property type="match status" value="1"/>
</dbReference>
<dbReference type="PROSITE" id="PS00216">
    <property type="entry name" value="SUGAR_TRANSPORT_1"/>
    <property type="match status" value="1"/>
</dbReference>
<dbReference type="Pfam" id="PF00083">
    <property type="entry name" value="Sugar_tr"/>
    <property type="match status" value="1"/>
</dbReference>
<keyword evidence="9" id="KW-0762">Sugar transport</keyword>
<feature type="transmembrane region" description="Helical" evidence="7">
    <location>
        <begin position="376"/>
        <end position="396"/>
    </location>
</feature>
<feature type="transmembrane region" description="Helical" evidence="7">
    <location>
        <begin position="315"/>
        <end position="335"/>
    </location>
</feature>
<feature type="transmembrane region" description="Helical" evidence="7">
    <location>
        <begin position="347"/>
        <end position="370"/>
    </location>
</feature>
<keyword evidence="5 7" id="KW-1133">Transmembrane helix</keyword>
<sequence>MTMGDSVEELTALPGDDKPWYKQSHLRKLNFITLSMVLFSSANGYDGSIMGGLLALPRWNTFMHTPTGAYLGWITGIYWLGNGIAFPVAAWVSNNHGRKPGIYMGYLFLVLGVGMQSAAQTEATFTYSRLFVGIAASWLGNSAPLLINEIAHPRQRSVANALFMVGWYFGGTLCGWVTFACRDIPSDWCWRIPVLLQILLPFMALPGFLLSPESPRWLISVGRVDEATEVLATHHAGGDRTNSVVTYQVDEIKTAIVAEKEASSSASYADMIRTPGNRHRLFISVSLGVFAQWAGNGVVSYYLPLVLDSVGVESVTDQTLISACLNVWNLLWAVAAATNVDRLGRRFLFLTSASTMLVSFIVITGLSATFAESGSARVGLAVIPFLFVFFAGYDIAMTPFLTAYPCEIWQFSLRSRGLTVSWCSTVVAIFINTFVNPIALEAIHWKYYIVFIVMLTLLLITVYFTYPETRGYTLEQIAVIFDGPADAAQVVRAAPPPSDAAAAAAAVDGVGDGKNTGMMDVVKRVSSSSHAEGSSAGEEGRDV</sequence>
<evidence type="ECO:0000256" key="2">
    <source>
        <dbReference type="ARBA" id="ARBA00010992"/>
    </source>
</evidence>
<evidence type="ECO:0000256" key="5">
    <source>
        <dbReference type="ARBA" id="ARBA00022989"/>
    </source>
</evidence>
<evidence type="ECO:0000313" key="9">
    <source>
        <dbReference type="EMBL" id="POS69738.1"/>
    </source>
</evidence>
<evidence type="ECO:0000256" key="4">
    <source>
        <dbReference type="ARBA" id="ARBA00022692"/>
    </source>
</evidence>
<feature type="transmembrane region" description="Helical" evidence="7">
    <location>
        <begin position="190"/>
        <end position="210"/>
    </location>
</feature>
<dbReference type="InterPro" id="IPR005829">
    <property type="entry name" value="Sugar_transporter_CS"/>
</dbReference>
<feature type="domain" description="Major facilitator superfamily (MFS) profile" evidence="8">
    <location>
        <begin position="32"/>
        <end position="470"/>
    </location>
</feature>
<evidence type="ECO:0000259" key="8">
    <source>
        <dbReference type="PROSITE" id="PS50850"/>
    </source>
</evidence>
<keyword evidence="4 7" id="KW-0812">Transmembrane</keyword>
<dbReference type="Gene3D" id="1.20.1250.20">
    <property type="entry name" value="MFS general substrate transporter like domains"/>
    <property type="match status" value="1"/>
</dbReference>
<dbReference type="InterPro" id="IPR050360">
    <property type="entry name" value="MFS_Sugar_Transporters"/>
</dbReference>
<feature type="transmembrane region" description="Helical" evidence="7">
    <location>
        <begin position="447"/>
        <end position="466"/>
    </location>
</feature>
<feature type="transmembrane region" description="Helical" evidence="7">
    <location>
        <begin position="417"/>
        <end position="435"/>
    </location>
</feature>
<evidence type="ECO:0000256" key="1">
    <source>
        <dbReference type="ARBA" id="ARBA00004141"/>
    </source>
</evidence>
<keyword evidence="10" id="KW-1185">Reference proteome</keyword>
<evidence type="ECO:0000256" key="3">
    <source>
        <dbReference type="ARBA" id="ARBA00022448"/>
    </source>
</evidence>
<feature type="transmembrane region" description="Helical" evidence="7">
    <location>
        <begin position="125"/>
        <end position="147"/>
    </location>
</feature>
<dbReference type="EMBL" id="MAVT02002025">
    <property type="protein sequence ID" value="POS69738.1"/>
    <property type="molecule type" value="Genomic_DNA"/>
</dbReference>
<feature type="transmembrane region" description="Helical" evidence="7">
    <location>
        <begin position="68"/>
        <end position="89"/>
    </location>
</feature>
<protein>
    <submittedName>
        <fullName evidence="9">Sugar transporter</fullName>
    </submittedName>
</protein>
<comment type="similarity">
    <text evidence="2">Belongs to the major facilitator superfamily. Sugar transporter (TC 2.A.1.1) family.</text>
</comment>
<evidence type="ECO:0000256" key="7">
    <source>
        <dbReference type="SAM" id="Phobius"/>
    </source>
</evidence>